<dbReference type="Pfam" id="PF13516">
    <property type="entry name" value="LRR_6"/>
    <property type="match status" value="2"/>
</dbReference>
<evidence type="ECO:0000256" key="3">
    <source>
        <dbReference type="ARBA" id="ARBA00022737"/>
    </source>
</evidence>
<dbReference type="PANTHER" id="PTHR24113:SF12">
    <property type="entry name" value="RAN GTPASE-ACTIVATING PROTEIN 1"/>
    <property type="match status" value="1"/>
</dbReference>
<keyword evidence="5" id="KW-1185">Reference proteome</keyword>
<dbReference type="SMART" id="SM00368">
    <property type="entry name" value="LRR_RI"/>
    <property type="match status" value="5"/>
</dbReference>
<dbReference type="Proteomes" id="UP000292052">
    <property type="component" value="Unassembled WGS sequence"/>
</dbReference>
<dbReference type="GO" id="GO:0031267">
    <property type="term" value="F:small GTPase binding"/>
    <property type="evidence" value="ECO:0007669"/>
    <property type="project" value="TreeGrafter"/>
</dbReference>
<dbReference type="AlphaFoldDB" id="A0A482VWN3"/>
<dbReference type="Gene3D" id="3.80.10.10">
    <property type="entry name" value="Ribonuclease Inhibitor"/>
    <property type="match status" value="1"/>
</dbReference>
<dbReference type="SUPFAM" id="SSF52047">
    <property type="entry name" value="RNI-like"/>
    <property type="match status" value="1"/>
</dbReference>
<dbReference type="OrthoDB" id="341587at2759"/>
<dbReference type="EMBL" id="QDEB01057746">
    <property type="protein sequence ID" value="RZC36889.1"/>
    <property type="molecule type" value="Genomic_DNA"/>
</dbReference>
<reference evidence="4 5" key="1">
    <citation type="submission" date="2017-03" db="EMBL/GenBank/DDBJ databases">
        <title>Genome of the blue death feigning beetle - Asbolus verrucosus.</title>
        <authorList>
            <person name="Rider S.D."/>
        </authorList>
    </citation>
    <scope>NUCLEOTIDE SEQUENCE [LARGE SCALE GENOMIC DNA]</scope>
    <source>
        <strain evidence="4">Butters</strain>
        <tissue evidence="4">Head and leg muscle</tissue>
    </source>
</reference>
<comment type="caution">
    <text evidence="4">The sequence shown here is derived from an EMBL/GenBank/DDBJ whole genome shotgun (WGS) entry which is preliminary data.</text>
</comment>
<dbReference type="GO" id="GO:0005634">
    <property type="term" value="C:nucleus"/>
    <property type="evidence" value="ECO:0007669"/>
    <property type="project" value="TreeGrafter"/>
</dbReference>
<sequence>MKIPYEINKNTHITYKPSPESLLLVGEDTRQIISEDFEWDKDHCPALITLCVEAINANFEKDPLLDELPCQDRDHLLEILDVNLPLELVIPLIDDEIYWQRRYDAKFGMVIAKKRMNWTWKSLYIERHIQEMLEQAQPEQNDEDEMSDMTKLCAPYVKKLVVTQLQAWKPPLHWDEEDIPEVYPTDHINFHPIFKGLPDIEEFEVVYANFSQGMNDVSDKFNWNMFKLSVADCQRLGRSIHHLKSLRVLRIHRSKLEDAHARALMQGFIKNETVEELDLSHCLIGDQGALCIAKVLCVHPKLRILNLCDNRIERLGCEGLGFALLEPGCSLEKLNLKLNPLREGGAMGIMRALVRGTKLVELSMAACEFDDDAPVRVGQMLILNTSLKKLDISNNWFDEEGGRVSYYNNPSRRKIKEKENTETQLQQTFLYVKI</sequence>
<keyword evidence="1" id="KW-0343">GTPase activation</keyword>
<protein>
    <recommendedName>
        <fullName evidence="6">T-complex-associated testis-expressed protein 1</fullName>
    </recommendedName>
</protein>
<dbReference type="GO" id="GO:0005096">
    <property type="term" value="F:GTPase activator activity"/>
    <property type="evidence" value="ECO:0007669"/>
    <property type="project" value="UniProtKB-KW"/>
</dbReference>
<dbReference type="GO" id="GO:0006913">
    <property type="term" value="P:nucleocytoplasmic transport"/>
    <property type="evidence" value="ECO:0007669"/>
    <property type="project" value="TreeGrafter"/>
</dbReference>
<proteinExistence type="predicted"/>
<dbReference type="InterPro" id="IPR001611">
    <property type="entry name" value="Leu-rich_rpt"/>
</dbReference>
<keyword evidence="3" id="KW-0677">Repeat</keyword>
<dbReference type="GO" id="GO:0005829">
    <property type="term" value="C:cytosol"/>
    <property type="evidence" value="ECO:0007669"/>
    <property type="project" value="TreeGrafter"/>
</dbReference>
<evidence type="ECO:0000256" key="1">
    <source>
        <dbReference type="ARBA" id="ARBA00022468"/>
    </source>
</evidence>
<name>A0A482VWN3_ASBVE</name>
<evidence type="ECO:0000313" key="4">
    <source>
        <dbReference type="EMBL" id="RZC36889.1"/>
    </source>
</evidence>
<dbReference type="GO" id="GO:0048471">
    <property type="term" value="C:perinuclear region of cytoplasm"/>
    <property type="evidence" value="ECO:0007669"/>
    <property type="project" value="TreeGrafter"/>
</dbReference>
<accession>A0A482VWN3</accession>
<gene>
    <name evidence="4" type="ORF">BDFB_004457</name>
</gene>
<dbReference type="STRING" id="1661398.A0A482VWN3"/>
<organism evidence="4 5">
    <name type="scientific">Asbolus verrucosus</name>
    <name type="common">Desert ironclad beetle</name>
    <dbReference type="NCBI Taxonomy" id="1661398"/>
    <lineage>
        <taxon>Eukaryota</taxon>
        <taxon>Metazoa</taxon>
        <taxon>Ecdysozoa</taxon>
        <taxon>Arthropoda</taxon>
        <taxon>Hexapoda</taxon>
        <taxon>Insecta</taxon>
        <taxon>Pterygota</taxon>
        <taxon>Neoptera</taxon>
        <taxon>Endopterygota</taxon>
        <taxon>Coleoptera</taxon>
        <taxon>Polyphaga</taxon>
        <taxon>Cucujiformia</taxon>
        <taxon>Tenebrionidae</taxon>
        <taxon>Pimeliinae</taxon>
        <taxon>Asbolus</taxon>
    </lineage>
</organism>
<dbReference type="InterPro" id="IPR027038">
    <property type="entry name" value="RanGap"/>
</dbReference>
<keyword evidence="2" id="KW-0433">Leucine-rich repeat</keyword>
<evidence type="ECO:0000313" key="5">
    <source>
        <dbReference type="Proteomes" id="UP000292052"/>
    </source>
</evidence>
<evidence type="ECO:0008006" key="6">
    <source>
        <dbReference type="Google" id="ProtNLM"/>
    </source>
</evidence>
<evidence type="ECO:0000256" key="2">
    <source>
        <dbReference type="ARBA" id="ARBA00022614"/>
    </source>
</evidence>
<dbReference type="InterPro" id="IPR032675">
    <property type="entry name" value="LRR_dom_sf"/>
</dbReference>
<dbReference type="PANTHER" id="PTHR24113">
    <property type="entry name" value="RAN GTPASE-ACTIVATING PROTEIN 1"/>
    <property type="match status" value="1"/>
</dbReference>